<comment type="caution">
    <text evidence="2">The sequence shown here is derived from an EMBL/GenBank/DDBJ whole genome shotgun (WGS) entry which is preliminary data.</text>
</comment>
<name>A0A9P5ZK10_PLEER</name>
<feature type="region of interest" description="Disordered" evidence="1">
    <location>
        <begin position="164"/>
        <end position="184"/>
    </location>
</feature>
<protein>
    <submittedName>
        <fullName evidence="2">Uncharacterized protein</fullName>
    </submittedName>
</protein>
<gene>
    <name evidence="2" type="ORF">BDN71DRAFT_1435964</name>
</gene>
<feature type="region of interest" description="Disordered" evidence="1">
    <location>
        <begin position="92"/>
        <end position="122"/>
    </location>
</feature>
<feature type="compositionally biased region" description="Basic and acidic residues" evidence="1">
    <location>
        <begin position="167"/>
        <end position="177"/>
    </location>
</feature>
<reference evidence="2" key="1">
    <citation type="submission" date="2020-11" db="EMBL/GenBank/DDBJ databases">
        <authorList>
            <consortium name="DOE Joint Genome Institute"/>
            <person name="Ahrendt S."/>
            <person name="Riley R."/>
            <person name="Andreopoulos W."/>
            <person name="Labutti K."/>
            <person name="Pangilinan J."/>
            <person name="Ruiz-Duenas F.J."/>
            <person name="Barrasa J.M."/>
            <person name="Sanchez-Garcia M."/>
            <person name="Camarero S."/>
            <person name="Miyauchi S."/>
            <person name="Serrano A."/>
            <person name="Linde D."/>
            <person name="Babiker R."/>
            <person name="Drula E."/>
            <person name="Ayuso-Fernandez I."/>
            <person name="Pacheco R."/>
            <person name="Padilla G."/>
            <person name="Ferreira P."/>
            <person name="Barriuso J."/>
            <person name="Kellner H."/>
            <person name="Castanera R."/>
            <person name="Alfaro M."/>
            <person name="Ramirez L."/>
            <person name="Pisabarro A.G."/>
            <person name="Kuo A."/>
            <person name="Tritt A."/>
            <person name="Lipzen A."/>
            <person name="He G."/>
            <person name="Yan M."/>
            <person name="Ng V."/>
            <person name="Cullen D."/>
            <person name="Martin F."/>
            <person name="Rosso M.-N."/>
            <person name="Henrissat B."/>
            <person name="Hibbett D."/>
            <person name="Martinez A.T."/>
            <person name="Grigoriev I.V."/>
        </authorList>
    </citation>
    <scope>NUCLEOTIDE SEQUENCE</scope>
    <source>
        <strain evidence="2">ATCC 90797</strain>
    </source>
</reference>
<evidence type="ECO:0000313" key="3">
    <source>
        <dbReference type="Proteomes" id="UP000807025"/>
    </source>
</evidence>
<organism evidence="2 3">
    <name type="scientific">Pleurotus eryngii</name>
    <name type="common">Boletus of the steppes</name>
    <dbReference type="NCBI Taxonomy" id="5323"/>
    <lineage>
        <taxon>Eukaryota</taxon>
        <taxon>Fungi</taxon>
        <taxon>Dikarya</taxon>
        <taxon>Basidiomycota</taxon>
        <taxon>Agaricomycotina</taxon>
        <taxon>Agaricomycetes</taxon>
        <taxon>Agaricomycetidae</taxon>
        <taxon>Agaricales</taxon>
        <taxon>Pleurotineae</taxon>
        <taxon>Pleurotaceae</taxon>
        <taxon>Pleurotus</taxon>
    </lineage>
</organism>
<sequence>MSTPLLLRLSLCPSEPVNVPPAFIHTLPSAISLSTRPSCTGSLITVSRHELCRLLRSAFRSAADRRRVSLTMDMVLVTMTCIKRCGWAERKDTRTGSTPRTANDKTKRRHMRPPGKAHRARGSVVQRTFKIALGNGGVLELRFGRLEALYVGYIRNKYVRNVKNQRHASDEPRERTQPEIYLPR</sequence>
<feature type="compositionally biased region" description="Basic residues" evidence="1">
    <location>
        <begin position="106"/>
        <end position="121"/>
    </location>
</feature>
<proteinExistence type="predicted"/>
<evidence type="ECO:0000313" key="2">
    <source>
        <dbReference type="EMBL" id="KAF9488675.1"/>
    </source>
</evidence>
<keyword evidence="3" id="KW-1185">Reference proteome</keyword>
<evidence type="ECO:0000256" key="1">
    <source>
        <dbReference type="SAM" id="MobiDB-lite"/>
    </source>
</evidence>
<accession>A0A9P5ZK10</accession>
<dbReference type="Proteomes" id="UP000807025">
    <property type="component" value="Unassembled WGS sequence"/>
</dbReference>
<dbReference type="EMBL" id="MU154702">
    <property type="protein sequence ID" value="KAF9488675.1"/>
    <property type="molecule type" value="Genomic_DNA"/>
</dbReference>
<dbReference type="AlphaFoldDB" id="A0A9P5ZK10"/>